<dbReference type="EMBL" id="RBIM01000005">
    <property type="protein sequence ID" value="RKQ96092.1"/>
    <property type="molecule type" value="Genomic_DNA"/>
</dbReference>
<name>A0A495D5K0_9PROT</name>
<dbReference type="CDD" id="cd00090">
    <property type="entry name" value="HTH_ARSR"/>
    <property type="match status" value="1"/>
</dbReference>
<dbReference type="InterPro" id="IPR036390">
    <property type="entry name" value="WH_DNA-bd_sf"/>
</dbReference>
<reference evidence="5 6" key="1">
    <citation type="submission" date="2018-10" db="EMBL/GenBank/DDBJ databases">
        <title>Genomic Encyclopedia of Type Strains, Phase IV (KMG-IV): sequencing the most valuable type-strain genomes for metagenomic binning, comparative biology and taxonomic classification.</title>
        <authorList>
            <person name="Goeker M."/>
        </authorList>
    </citation>
    <scope>NUCLEOTIDE SEQUENCE [LARGE SCALE GENOMIC DNA]</scope>
    <source>
        <strain evidence="5 6">DSM 4734</strain>
    </source>
</reference>
<sequence length="156" mass="17182">MSDHDEILVALRRITRAIDLQSKRLVKATGLTAPQLVVIDTLRKQGNLSPSAIARAVSLSQATITSILDRLTQAGLVERVKSDTDKRVVMARLTETGRTAGENAPELLQAGFLRAFRELQSWEQNMLIASLQRIAELMDAENLDASPFLDTGEINE</sequence>
<dbReference type="PROSITE" id="PS50995">
    <property type="entry name" value="HTH_MARR_2"/>
    <property type="match status" value="1"/>
</dbReference>
<dbReference type="PANTHER" id="PTHR42756:SF1">
    <property type="entry name" value="TRANSCRIPTIONAL REPRESSOR OF EMRAB OPERON"/>
    <property type="match status" value="1"/>
</dbReference>
<evidence type="ECO:0000256" key="1">
    <source>
        <dbReference type="ARBA" id="ARBA00023015"/>
    </source>
</evidence>
<comment type="caution">
    <text evidence="5">The sequence shown here is derived from an EMBL/GenBank/DDBJ whole genome shotgun (WGS) entry which is preliminary data.</text>
</comment>
<feature type="domain" description="HTH marR-type" evidence="4">
    <location>
        <begin position="4"/>
        <end position="136"/>
    </location>
</feature>
<evidence type="ECO:0000313" key="5">
    <source>
        <dbReference type="EMBL" id="RKQ96092.1"/>
    </source>
</evidence>
<keyword evidence="1" id="KW-0805">Transcription regulation</keyword>
<dbReference type="Gene3D" id="1.10.10.10">
    <property type="entry name" value="Winged helix-like DNA-binding domain superfamily/Winged helix DNA-binding domain"/>
    <property type="match status" value="1"/>
</dbReference>
<dbReference type="SUPFAM" id="SSF46785">
    <property type="entry name" value="Winged helix' DNA-binding domain"/>
    <property type="match status" value="1"/>
</dbReference>
<proteinExistence type="predicted"/>
<accession>A0A495D5K0</accession>
<evidence type="ECO:0000256" key="2">
    <source>
        <dbReference type="ARBA" id="ARBA00023125"/>
    </source>
</evidence>
<dbReference type="InterPro" id="IPR036388">
    <property type="entry name" value="WH-like_DNA-bd_sf"/>
</dbReference>
<evidence type="ECO:0000259" key="4">
    <source>
        <dbReference type="PROSITE" id="PS50995"/>
    </source>
</evidence>
<dbReference type="AlphaFoldDB" id="A0A495D5K0"/>
<dbReference type="OrthoDB" id="8447118at2"/>
<dbReference type="InterPro" id="IPR000835">
    <property type="entry name" value="HTH_MarR-typ"/>
</dbReference>
<keyword evidence="3" id="KW-0804">Transcription</keyword>
<dbReference type="GO" id="GO:0003700">
    <property type="term" value="F:DNA-binding transcription factor activity"/>
    <property type="evidence" value="ECO:0007669"/>
    <property type="project" value="InterPro"/>
</dbReference>
<evidence type="ECO:0000313" key="6">
    <source>
        <dbReference type="Proteomes" id="UP000273675"/>
    </source>
</evidence>
<organism evidence="5 6">
    <name type="scientific">Maricaulis maris</name>
    <dbReference type="NCBI Taxonomy" id="74318"/>
    <lineage>
        <taxon>Bacteria</taxon>
        <taxon>Pseudomonadati</taxon>
        <taxon>Pseudomonadota</taxon>
        <taxon>Alphaproteobacteria</taxon>
        <taxon>Maricaulales</taxon>
        <taxon>Maricaulaceae</taxon>
        <taxon>Maricaulis</taxon>
    </lineage>
</organism>
<dbReference type="RefSeq" id="WP_075191369.1">
    <property type="nucleotide sequence ID" value="NZ_RBIM01000005.1"/>
</dbReference>
<dbReference type="GO" id="GO:0003677">
    <property type="term" value="F:DNA binding"/>
    <property type="evidence" value="ECO:0007669"/>
    <property type="project" value="UniProtKB-KW"/>
</dbReference>
<dbReference type="PRINTS" id="PR00598">
    <property type="entry name" value="HTHMARR"/>
</dbReference>
<dbReference type="InterPro" id="IPR011991">
    <property type="entry name" value="ArsR-like_HTH"/>
</dbReference>
<dbReference type="Proteomes" id="UP000273675">
    <property type="component" value="Unassembled WGS sequence"/>
</dbReference>
<protein>
    <submittedName>
        <fullName evidence="5">MarR family transcriptional regulator</fullName>
    </submittedName>
</protein>
<evidence type="ECO:0000256" key="3">
    <source>
        <dbReference type="ARBA" id="ARBA00023163"/>
    </source>
</evidence>
<keyword evidence="2" id="KW-0238">DNA-binding</keyword>
<dbReference type="Pfam" id="PF01047">
    <property type="entry name" value="MarR"/>
    <property type="match status" value="1"/>
</dbReference>
<gene>
    <name evidence="5" type="ORF">C7435_2344</name>
</gene>
<dbReference type="PANTHER" id="PTHR42756">
    <property type="entry name" value="TRANSCRIPTIONAL REGULATOR, MARR"/>
    <property type="match status" value="1"/>
</dbReference>
<dbReference type="SMART" id="SM00347">
    <property type="entry name" value="HTH_MARR"/>
    <property type="match status" value="1"/>
</dbReference>